<evidence type="ECO:0000259" key="8">
    <source>
        <dbReference type="PROSITE" id="PS50926"/>
    </source>
</evidence>
<name>A0ABP0TFG2_9BRYO</name>
<dbReference type="InterPro" id="IPR007197">
    <property type="entry name" value="rSAM"/>
</dbReference>
<keyword evidence="4" id="KW-0949">S-adenosyl-L-methionine</keyword>
<keyword evidence="3" id="KW-0004">4Fe-4S</keyword>
<keyword evidence="5" id="KW-0479">Metal-binding</keyword>
<feature type="domain" description="Radical SAM core" evidence="10">
    <location>
        <begin position="345"/>
        <end position="637"/>
    </location>
</feature>
<evidence type="ECO:0000259" key="9">
    <source>
        <dbReference type="PROSITE" id="PS51449"/>
    </source>
</evidence>
<gene>
    <name evidence="11" type="ORF">CSSPTR1EN2_LOCUS2906</name>
</gene>
<dbReference type="PROSITE" id="PS50926">
    <property type="entry name" value="TRAM"/>
    <property type="match status" value="1"/>
</dbReference>
<evidence type="ECO:0000256" key="7">
    <source>
        <dbReference type="ARBA" id="ARBA00023014"/>
    </source>
</evidence>
<reference evidence="11" key="1">
    <citation type="submission" date="2024-02" db="EMBL/GenBank/DDBJ databases">
        <authorList>
            <consortium name="ELIXIR-Norway"/>
            <consortium name="Elixir Norway"/>
        </authorList>
    </citation>
    <scope>NUCLEOTIDE SEQUENCE</scope>
</reference>
<dbReference type="Gene3D" id="3.40.50.12160">
    <property type="entry name" value="Methylthiotransferase, N-terminal domain"/>
    <property type="match status" value="1"/>
</dbReference>
<evidence type="ECO:0000256" key="1">
    <source>
        <dbReference type="ARBA" id="ARBA00001966"/>
    </source>
</evidence>
<evidence type="ECO:0000259" key="10">
    <source>
        <dbReference type="PROSITE" id="PS51918"/>
    </source>
</evidence>
<evidence type="ECO:0008006" key="13">
    <source>
        <dbReference type="Google" id="ProtNLM"/>
    </source>
</evidence>
<dbReference type="PROSITE" id="PS01278">
    <property type="entry name" value="MTTASE_RADICAL"/>
    <property type="match status" value="1"/>
</dbReference>
<dbReference type="Gene3D" id="3.80.30.20">
    <property type="entry name" value="tm_1862 like domain"/>
    <property type="match status" value="2"/>
</dbReference>
<dbReference type="PROSITE" id="PS51918">
    <property type="entry name" value="RADICAL_SAM"/>
    <property type="match status" value="1"/>
</dbReference>
<dbReference type="InterPro" id="IPR002792">
    <property type="entry name" value="TRAM_dom"/>
</dbReference>
<dbReference type="InterPro" id="IPR006638">
    <property type="entry name" value="Elp3/MiaA/NifB-like_rSAM"/>
</dbReference>
<organism evidence="11 12">
    <name type="scientific">Sphagnum troendelagicum</name>
    <dbReference type="NCBI Taxonomy" id="128251"/>
    <lineage>
        <taxon>Eukaryota</taxon>
        <taxon>Viridiplantae</taxon>
        <taxon>Streptophyta</taxon>
        <taxon>Embryophyta</taxon>
        <taxon>Bryophyta</taxon>
        <taxon>Sphagnophytina</taxon>
        <taxon>Sphagnopsida</taxon>
        <taxon>Sphagnales</taxon>
        <taxon>Sphagnaceae</taxon>
        <taxon>Sphagnum</taxon>
    </lineage>
</organism>
<dbReference type="InterPro" id="IPR013848">
    <property type="entry name" value="Methylthiotransferase_N"/>
</dbReference>
<dbReference type="InterPro" id="IPR005839">
    <property type="entry name" value="Methylthiotransferase"/>
</dbReference>
<evidence type="ECO:0000256" key="6">
    <source>
        <dbReference type="ARBA" id="ARBA00023004"/>
    </source>
</evidence>
<dbReference type="PROSITE" id="PS51449">
    <property type="entry name" value="MTTASE_N"/>
    <property type="match status" value="1"/>
</dbReference>
<dbReference type="PANTHER" id="PTHR43020:SF2">
    <property type="entry name" value="MITOCHONDRIAL TRNA METHYLTHIOTRANSFERASE CDK5RAP1"/>
    <property type="match status" value="1"/>
</dbReference>
<sequence>MNPLASSPARRAAGNVFFLSGGAVFPPVCSKSIPGRKRKELLFLTPRLLCDNNNNNNLLRFDLDTIPTQQQLKMYAAFSCRCSVPRRISTLGTASRNLRGAEYAPWLLLPCPLRSSAASVSFVSAAASLPSSPSSSSSAPALGVNTETKDLPLPGPRFQDFLKQNVSAAGLNHRATQVPYLEEDLGSKVERGRMYVETYGCQMNVNDMEIVLAIMKDAGYTEIVDQPEAADIIFINTCAIRENAEHKIWHRLNYFKHLKTRWRRNRALTLTRPVNPPKVAVLGCMAERLKEKLIVADKMVDVVCGPDAYRDLPRLLSLVDEGQTGINTLLSLEETYADVSPVRIAQNSVTAFVSVMRGCNNMCSFCIVPFTRGRERSRPVDSIVREVGELWEQGVREVMLLGQNVNSYNDRSGNVVEGYDGSWFKDNNVNIFVGEEEGDGDIASVAEGSNGDNRFTSPTILSPGFSTLYKIKEGGQRFCHLLDCLSIRYPEMRFRFTSPHPKDFPDELLYLMRERPNLCNMIHLPAQSGSSRVLERMRRGYTKDAYLECVERIRTILPDVSISSDFITGFCGETEEDHEDTLKLVEAVGYDMAYMFAYSMRERTHAHRNYADDVPESVKQRRLSELIATFRRTTTPRFESQLGSTQLVLVEGPNKRAPETELIGKSDKGHKVVFPRTPVPDSLHTGEDSGLEETCEIINRDRCSQVMVNLEPGDFVEVYITGTTVASLRGEPLLRTNLAQFHKKYH</sequence>
<feature type="domain" description="MTTase N-terminal" evidence="9">
    <location>
        <begin position="192"/>
        <end position="321"/>
    </location>
</feature>
<dbReference type="SFLD" id="SFLDS00029">
    <property type="entry name" value="Radical_SAM"/>
    <property type="match status" value="1"/>
</dbReference>
<dbReference type="InterPro" id="IPR020612">
    <property type="entry name" value="Methylthiotransferase_CS"/>
</dbReference>
<dbReference type="SFLD" id="SFLDF00273">
    <property type="entry name" value="(dimethylallyl)adenosine_tRNA"/>
    <property type="match status" value="1"/>
</dbReference>
<protein>
    <recommendedName>
        <fullName evidence="13">CDK5RAP1-like protein</fullName>
    </recommendedName>
</protein>
<keyword evidence="7" id="KW-0411">Iron-sulfur</keyword>
<evidence type="ECO:0000256" key="4">
    <source>
        <dbReference type="ARBA" id="ARBA00022691"/>
    </source>
</evidence>
<dbReference type="InterPro" id="IPR038135">
    <property type="entry name" value="Methylthiotransferase_N_sf"/>
</dbReference>
<feature type="domain" description="TRAM" evidence="8">
    <location>
        <begin position="639"/>
        <end position="734"/>
    </location>
</feature>
<dbReference type="SMART" id="SM00729">
    <property type="entry name" value="Elp3"/>
    <property type="match status" value="1"/>
</dbReference>
<dbReference type="Pfam" id="PF04055">
    <property type="entry name" value="Radical_SAM"/>
    <property type="match status" value="2"/>
</dbReference>
<dbReference type="InterPro" id="IPR006463">
    <property type="entry name" value="MiaB_methiolase"/>
</dbReference>
<dbReference type="Pfam" id="PF00919">
    <property type="entry name" value="UPF0004"/>
    <property type="match status" value="1"/>
</dbReference>
<dbReference type="InterPro" id="IPR023404">
    <property type="entry name" value="rSAM_horseshoe"/>
</dbReference>
<evidence type="ECO:0000256" key="5">
    <source>
        <dbReference type="ARBA" id="ARBA00022723"/>
    </source>
</evidence>
<evidence type="ECO:0000313" key="11">
    <source>
        <dbReference type="EMBL" id="CAK9195201.1"/>
    </source>
</evidence>
<dbReference type="EMBL" id="OZ019902">
    <property type="protein sequence ID" value="CAK9195201.1"/>
    <property type="molecule type" value="Genomic_DNA"/>
</dbReference>
<dbReference type="SUPFAM" id="SSF102114">
    <property type="entry name" value="Radical SAM enzymes"/>
    <property type="match status" value="2"/>
</dbReference>
<keyword evidence="12" id="KW-1185">Reference proteome</keyword>
<comment type="cofactor">
    <cofactor evidence="1">
        <name>[4Fe-4S] cluster</name>
        <dbReference type="ChEBI" id="CHEBI:49883"/>
    </cofactor>
</comment>
<keyword evidence="6" id="KW-0408">Iron</keyword>
<dbReference type="PANTHER" id="PTHR43020">
    <property type="entry name" value="CDK5 REGULATORY SUBUNIT-ASSOCIATED PROTEIN 1"/>
    <property type="match status" value="1"/>
</dbReference>
<evidence type="ECO:0000256" key="2">
    <source>
        <dbReference type="ARBA" id="ARBA00009815"/>
    </source>
</evidence>
<comment type="similarity">
    <text evidence="2">Belongs to the methylthiotransferase family. MiaB subfamily.</text>
</comment>
<dbReference type="SFLD" id="SFLDG01061">
    <property type="entry name" value="methylthiotransferase"/>
    <property type="match status" value="1"/>
</dbReference>
<evidence type="ECO:0000313" key="12">
    <source>
        <dbReference type="Proteomes" id="UP001497512"/>
    </source>
</evidence>
<accession>A0ABP0TFG2</accession>
<dbReference type="InterPro" id="IPR058240">
    <property type="entry name" value="rSAM_sf"/>
</dbReference>
<dbReference type="SFLD" id="SFLDF00413">
    <property type="entry name" value="CDK5RAP1"/>
    <property type="match status" value="1"/>
</dbReference>
<evidence type="ECO:0000256" key="3">
    <source>
        <dbReference type="ARBA" id="ARBA00022485"/>
    </source>
</evidence>
<proteinExistence type="inferred from homology"/>
<dbReference type="Proteomes" id="UP001497512">
    <property type="component" value="Chromosome 10"/>
</dbReference>